<dbReference type="EC" id="2.7.13.3" evidence="2"/>
<dbReference type="EMBL" id="QYBB01000061">
    <property type="protein sequence ID" value="RYC29244.1"/>
    <property type="molecule type" value="Genomic_DNA"/>
</dbReference>
<dbReference type="GO" id="GO:0009927">
    <property type="term" value="F:histidine phosphotransfer kinase activity"/>
    <property type="evidence" value="ECO:0007669"/>
    <property type="project" value="TreeGrafter"/>
</dbReference>
<dbReference type="SUPFAM" id="SSF55785">
    <property type="entry name" value="PYP-like sensor domain (PAS domain)"/>
    <property type="match status" value="2"/>
</dbReference>
<dbReference type="InterPro" id="IPR013656">
    <property type="entry name" value="PAS_4"/>
</dbReference>
<evidence type="ECO:0000256" key="3">
    <source>
        <dbReference type="ARBA" id="ARBA00022553"/>
    </source>
</evidence>
<keyword evidence="5" id="KW-0418">Kinase</keyword>
<dbReference type="PANTHER" id="PTHR43047:SF72">
    <property type="entry name" value="OSMOSENSING HISTIDINE PROTEIN KINASE SLN1"/>
    <property type="match status" value="1"/>
</dbReference>
<dbReference type="Gene3D" id="3.40.50.2300">
    <property type="match status" value="2"/>
</dbReference>
<gene>
    <name evidence="11" type="ORF">D3273_24975</name>
</gene>
<dbReference type="OrthoDB" id="9810730at2"/>
<dbReference type="PRINTS" id="PR00344">
    <property type="entry name" value="BCTRLSENSOR"/>
</dbReference>
<dbReference type="SUPFAM" id="SSF55874">
    <property type="entry name" value="ATPase domain of HSP90 chaperone/DNA topoisomerase II/histidine kinase"/>
    <property type="match status" value="1"/>
</dbReference>
<dbReference type="Pfam" id="PF08447">
    <property type="entry name" value="PAS_3"/>
    <property type="match status" value="1"/>
</dbReference>
<keyword evidence="6" id="KW-0902">Two-component regulatory system</keyword>
<dbReference type="Proteomes" id="UP000290759">
    <property type="component" value="Unassembled WGS sequence"/>
</dbReference>
<keyword evidence="12" id="KW-1185">Reference proteome</keyword>
<feature type="domain" description="PAC" evidence="10">
    <location>
        <begin position="400"/>
        <end position="452"/>
    </location>
</feature>
<evidence type="ECO:0000259" key="8">
    <source>
        <dbReference type="PROSITE" id="PS50109"/>
    </source>
</evidence>
<name>A0A4V1RTY2_9HYPH</name>
<dbReference type="Gene3D" id="3.30.450.40">
    <property type="match status" value="1"/>
</dbReference>
<dbReference type="InterPro" id="IPR004358">
    <property type="entry name" value="Sig_transdc_His_kin-like_C"/>
</dbReference>
<dbReference type="SMART" id="SM00086">
    <property type="entry name" value="PAC"/>
    <property type="match status" value="1"/>
</dbReference>
<dbReference type="InterPro" id="IPR011006">
    <property type="entry name" value="CheY-like_superfamily"/>
</dbReference>
<organism evidence="11 12">
    <name type="scientific">Lichenibacterium minor</name>
    <dbReference type="NCBI Taxonomy" id="2316528"/>
    <lineage>
        <taxon>Bacteria</taxon>
        <taxon>Pseudomonadati</taxon>
        <taxon>Pseudomonadota</taxon>
        <taxon>Alphaproteobacteria</taxon>
        <taxon>Hyphomicrobiales</taxon>
        <taxon>Lichenihabitantaceae</taxon>
        <taxon>Lichenibacterium</taxon>
    </lineage>
</organism>
<dbReference type="CDD" id="cd00130">
    <property type="entry name" value="PAS"/>
    <property type="match status" value="1"/>
</dbReference>
<dbReference type="Pfam" id="PF00072">
    <property type="entry name" value="Response_reg"/>
    <property type="match status" value="2"/>
</dbReference>
<evidence type="ECO:0000256" key="6">
    <source>
        <dbReference type="ARBA" id="ARBA00023012"/>
    </source>
</evidence>
<dbReference type="NCBIfam" id="TIGR00229">
    <property type="entry name" value="sensory_box"/>
    <property type="match status" value="1"/>
</dbReference>
<keyword evidence="4" id="KW-0808">Transferase</keyword>
<evidence type="ECO:0000256" key="5">
    <source>
        <dbReference type="ARBA" id="ARBA00022777"/>
    </source>
</evidence>
<sequence>MSNAVRPVLPGGGEMGQRMRAFAWDRNALGQPATWPPALKALVGLMLASKQPMFVAWGTDLTMLYNDAYVALLGSKHPAALGADFYETWGEVRDDLAPLVEQVFAGEPVHMDDLTLEIDREGLDREAHFAFSYTPVADDEGTVVGFFCACNETTRQVLADRRQAFRLALENALQGVDEPDAIVSTAVRALGRHLGANRVGYGEVQADGRTVLLASGYEDGVAPNSGEVHIDGFGAAAADRQRRGLTNLCADILADLVYDPAAWAGIETRAFVSVPLLRDGRLKAILYVNQREPRRWSPGDVELIEGVASRIWDAVERAQAEKALRDSEALFSGLTQAIPNQVWTATPGGDVDWANDRTHAYAGPGSITPGGLGWTALVHPDDLPAAGTAWAAALLGGGVYEVEFRVRRHDGAYRWHLVRAVPQRDGDGAVTGWIGTNTDIEDQKAAELEVVAAKNAAEEANVAKSTFIANMSHELRTPLSAIIGYSEMMLEDIEDGGDEAGLAADMRKIEGNARHLLGLINDVLDLSKVESGKMEIYAEDFDVEASVREVADTVRTLVGKKGNRLVLDLAPDLAEMHSDLTKVRQMLLNLLGNAAKFTEGGTVTLAAWRDTSDPTGARIAFRVSDTGIGMTPEQVEKLFRRFQQADSSTTRRFGGTGLGLSLTKAFADMLDGTVSVESAEGRGTAFTLRLPATHVEALMEDGLPNETAGATSDAGSDLVLVIDDDADQRILMTRFLHREGFRVQVAADGRKGIELARALHPRSILLDVMMPGIDGWSVLSALKTDADLVDIPVVMVTSVEQRGLAASLGAADYVQKPVRWDRFKAVMDRFRPPEGTALVIDDDPDTRDRLRSFLDKDGWTVVEAEDGQDGLARVDAGRPDVILLDLTMPVMDGFAFLQHLRARPDCEGVPVVVLTALDLTREDRRRLAGANQILHKGDVSLRAVAERLHRLAAQAPSTHEPPTVSGVNQGEARIASPETLPDADLIASLNCSLKGAVREGSDEDGQHGDAR</sequence>
<dbReference type="PANTHER" id="PTHR43047">
    <property type="entry name" value="TWO-COMPONENT HISTIDINE PROTEIN KINASE"/>
    <property type="match status" value="1"/>
</dbReference>
<dbReference type="SUPFAM" id="SSF47384">
    <property type="entry name" value="Homodimeric domain of signal transducing histidine kinase"/>
    <property type="match status" value="1"/>
</dbReference>
<dbReference type="InterPro" id="IPR036097">
    <property type="entry name" value="HisK_dim/P_sf"/>
</dbReference>
<feature type="domain" description="Response regulatory" evidence="9">
    <location>
        <begin position="836"/>
        <end position="951"/>
    </location>
</feature>
<dbReference type="SMART" id="SM00388">
    <property type="entry name" value="HisKA"/>
    <property type="match status" value="1"/>
</dbReference>
<feature type="domain" description="Response regulatory" evidence="9">
    <location>
        <begin position="718"/>
        <end position="831"/>
    </location>
</feature>
<evidence type="ECO:0000256" key="2">
    <source>
        <dbReference type="ARBA" id="ARBA00012438"/>
    </source>
</evidence>
<dbReference type="GO" id="GO:0005886">
    <property type="term" value="C:plasma membrane"/>
    <property type="evidence" value="ECO:0007669"/>
    <property type="project" value="TreeGrafter"/>
</dbReference>
<reference evidence="11 12" key="1">
    <citation type="submission" date="2018-12" db="EMBL/GenBank/DDBJ databases">
        <authorList>
            <person name="Grouzdev D.S."/>
            <person name="Krutkina M.S."/>
        </authorList>
    </citation>
    <scope>NUCLEOTIDE SEQUENCE [LARGE SCALE GENOMIC DNA]</scope>
    <source>
        <strain evidence="11 12">RmlP026</strain>
    </source>
</reference>
<dbReference type="InterPro" id="IPR013655">
    <property type="entry name" value="PAS_fold_3"/>
</dbReference>
<evidence type="ECO:0000256" key="1">
    <source>
        <dbReference type="ARBA" id="ARBA00000085"/>
    </source>
</evidence>
<dbReference type="SUPFAM" id="SSF52172">
    <property type="entry name" value="CheY-like"/>
    <property type="match status" value="2"/>
</dbReference>
<protein>
    <recommendedName>
        <fullName evidence="2">histidine kinase</fullName>
        <ecNumber evidence="2">2.7.13.3</ecNumber>
    </recommendedName>
</protein>
<evidence type="ECO:0000313" key="12">
    <source>
        <dbReference type="Proteomes" id="UP000290759"/>
    </source>
</evidence>
<dbReference type="Pfam" id="PF08448">
    <property type="entry name" value="PAS_4"/>
    <property type="match status" value="1"/>
</dbReference>
<dbReference type="PROSITE" id="PS50110">
    <property type="entry name" value="RESPONSE_REGULATORY"/>
    <property type="match status" value="2"/>
</dbReference>
<keyword evidence="3 7" id="KW-0597">Phosphoprotein</keyword>
<dbReference type="InterPro" id="IPR003661">
    <property type="entry name" value="HisK_dim/P_dom"/>
</dbReference>
<dbReference type="InterPro" id="IPR029016">
    <property type="entry name" value="GAF-like_dom_sf"/>
</dbReference>
<comment type="catalytic activity">
    <reaction evidence="1">
        <text>ATP + protein L-histidine = ADP + protein N-phospho-L-histidine.</text>
        <dbReference type="EC" id="2.7.13.3"/>
    </reaction>
</comment>
<dbReference type="Gene3D" id="1.10.287.130">
    <property type="match status" value="1"/>
</dbReference>
<dbReference type="CDD" id="cd16922">
    <property type="entry name" value="HATPase_EvgS-ArcB-TorS-like"/>
    <property type="match status" value="1"/>
</dbReference>
<dbReference type="Pfam" id="PF01590">
    <property type="entry name" value="GAF"/>
    <property type="match status" value="1"/>
</dbReference>
<dbReference type="InterPro" id="IPR003594">
    <property type="entry name" value="HATPase_dom"/>
</dbReference>
<evidence type="ECO:0000259" key="9">
    <source>
        <dbReference type="PROSITE" id="PS50110"/>
    </source>
</evidence>
<dbReference type="InterPro" id="IPR001789">
    <property type="entry name" value="Sig_transdc_resp-reg_receiver"/>
</dbReference>
<dbReference type="GO" id="GO:0000155">
    <property type="term" value="F:phosphorelay sensor kinase activity"/>
    <property type="evidence" value="ECO:0007669"/>
    <property type="project" value="InterPro"/>
</dbReference>
<dbReference type="InterPro" id="IPR005467">
    <property type="entry name" value="His_kinase_dom"/>
</dbReference>
<dbReference type="Pfam" id="PF00512">
    <property type="entry name" value="HisKA"/>
    <property type="match status" value="1"/>
</dbReference>
<dbReference type="InterPro" id="IPR036890">
    <property type="entry name" value="HATPase_C_sf"/>
</dbReference>
<dbReference type="CDD" id="cd00082">
    <property type="entry name" value="HisKA"/>
    <property type="match status" value="1"/>
</dbReference>
<dbReference type="Pfam" id="PF02518">
    <property type="entry name" value="HATPase_c"/>
    <property type="match status" value="1"/>
</dbReference>
<dbReference type="InterPro" id="IPR000700">
    <property type="entry name" value="PAS-assoc_C"/>
</dbReference>
<feature type="modified residue" description="4-aspartylphosphate" evidence="7">
    <location>
        <position position="885"/>
    </location>
</feature>
<dbReference type="Gene3D" id="3.30.565.10">
    <property type="entry name" value="Histidine kinase-like ATPase, C-terminal domain"/>
    <property type="match status" value="1"/>
</dbReference>
<dbReference type="SMART" id="SM00065">
    <property type="entry name" value="GAF"/>
    <property type="match status" value="1"/>
</dbReference>
<accession>A0A4V1RTY2</accession>
<dbReference type="InterPro" id="IPR001610">
    <property type="entry name" value="PAC"/>
</dbReference>
<dbReference type="PROSITE" id="PS50109">
    <property type="entry name" value="HIS_KIN"/>
    <property type="match status" value="1"/>
</dbReference>
<evidence type="ECO:0000313" key="11">
    <source>
        <dbReference type="EMBL" id="RYC29244.1"/>
    </source>
</evidence>
<evidence type="ECO:0000256" key="7">
    <source>
        <dbReference type="PROSITE-ProRule" id="PRU00169"/>
    </source>
</evidence>
<comment type="caution">
    <text evidence="11">The sequence shown here is derived from an EMBL/GenBank/DDBJ whole genome shotgun (WGS) entry which is preliminary data.</text>
</comment>
<evidence type="ECO:0000256" key="4">
    <source>
        <dbReference type="ARBA" id="ARBA00022679"/>
    </source>
</evidence>
<feature type="domain" description="Histidine kinase" evidence="8">
    <location>
        <begin position="470"/>
        <end position="694"/>
    </location>
</feature>
<reference evidence="11 12" key="2">
    <citation type="submission" date="2019-02" db="EMBL/GenBank/DDBJ databases">
        <title>'Lichenibacterium ramalinii' gen. nov. sp. nov., 'Lichenibacterium minor' gen. nov. sp. nov.</title>
        <authorList>
            <person name="Pankratov T."/>
        </authorList>
    </citation>
    <scope>NUCLEOTIDE SEQUENCE [LARGE SCALE GENOMIC DNA]</scope>
    <source>
        <strain evidence="11 12">RmlP026</strain>
    </source>
</reference>
<dbReference type="InterPro" id="IPR003018">
    <property type="entry name" value="GAF"/>
</dbReference>
<dbReference type="InterPro" id="IPR000014">
    <property type="entry name" value="PAS"/>
</dbReference>
<dbReference type="FunFam" id="3.30.565.10:FF:000010">
    <property type="entry name" value="Sensor histidine kinase RcsC"/>
    <property type="match status" value="1"/>
</dbReference>
<evidence type="ECO:0000259" key="10">
    <source>
        <dbReference type="PROSITE" id="PS50113"/>
    </source>
</evidence>
<dbReference type="SMART" id="SM00448">
    <property type="entry name" value="REC"/>
    <property type="match status" value="2"/>
</dbReference>
<dbReference type="InterPro" id="IPR035965">
    <property type="entry name" value="PAS-like_dom_sf"/>
</dbReference>
<feature type="modified residue" description="4-aspartylphosphate" evidence="7">
    <location>
        <position position="767"/>
    </location>
</feature>
<proteinExistence type="predicted"/>
<dbReference type="FunFam" id="3.30.450.20:FF:000099">
    <property type="entry name" value="Sensory box sensor histidine kinase"/>
    <property type="match status" value="1"/>
</dbReference>
<dbReference type="SMART" id="SM00387">
    <property type="entry name" value="HATPase_c"/>
    <property type="match status" value="1"/>
</dbReference>
<dbReference type="Gene3D" id="3.30.450.20">
    <property type="entry name" value="PAS domain"/>
    <property type="match status" value="2"/>
</dbReference>
<dbReference type="SUPFAM" id="SSF55781">
    <property type="entry name" value="GAF domain-like"/>
    <property type="match status" value="1"/>
</dbReference>
<dbReference type="PROSITE" id="PS50113">
    <property type="entry name" value="PAC"/>
    <property type="match status" value="1"/>
</dbReference>
<dbReference type="AlphaFoldDB" id="A0A4V1RTY2"/>